<dbReference type="InterPro" id="IPR012340">
    <property type="entry name" value="NA-bd_OB-fold"/>
</dbReference>
<feature type="region of interest" description="Disordered" evidence="1">
    <location>
        <begin position="340"/>
        <end position="382"/>
    </location>
</feature>
<keyword evidence="3" id="KW-0689">Ribosomal protein</keyword>
<sequence length="799" mass="90717">MDSVASYGLSKVSHAPRGTILDRHVILPRRLGLLVFNNHPLSAFKIMARKPHPKLSFVHLEPYEDDDVTIHIEDDVKKDNPKKEKNSSSKSSNSRLSRPLMKNWTHNARGGLEAATSAGDFQMRLRKPGVVYQDDHRISIPRKKPEPNLFMKWRSEGAKNVTLLKKPEVGKPYRVESRPDYLEDEVPSDESMISRSYKAQKSEYELYISRPLRVSLNPKPEVMTRKPNTEILGPTIDKSLEERENRPYTMFHTNLEKRQKIPPPMSKFTAQAGIDLRKPSIPTDDTKSNPKPETNPNPLLDMQIDSSLNSQDDTKSELELKPSLDMVRFGREDWRNVVTEEVEPSPLLDEHTDDRDDSSNIAPQERGETASDDSSEFDLKPKPELNTVLMTRYSREDLRNVLLHKKFKVDVGLQQTNQGTDGNKMIRNEPSDAGSNSSEEEDWKDVENLLNNGERILVQLAGYNNEGFFATLGSIVGSIPYQNLNLRYKFFDFEPWLRKKGVDLTLYQPKVLMIDTIGSMDSLPDLGIDTKTLEQNEKIREQLPDSNSALNFEDLFLQYQGEKNAFLSSFIGQKLKVRVLMADRNSKEVVLTGKHRVSEALVNKKRKLMARLKVGDIVKCCIYKFTYAGIFVKVEGVSALIPHAEVTFDGTLDLLSSLKLGQILDARVHQLDYKREHINLSLQGVIPDPQINDFESIVGNDMSFSGTLQEAQLEEEWEDVESLIKELEKLEEVNTVSKGTFFLSSGLAPAFQVYMAPVVDGRYRLLARFGNKVQEVLVQASMDEEKMKSSISACTSRIA</sequence>
<feature type="domain" description="S1 motif" evidence="2">
    <location>
        <begin position="615"/>
        <end position="683"/>
    </location>
</feature>
<gene>
    <name evidence="3" type="ORF">LUZ62_039649</name>
</gene>
<proteinExistence type="predicted"/>
<dbReference type="PANTHER" id="PTHR47600">
    <property type="entry name" value="NUCLEIC ACID-BINDING, OB-FOLD-LIKE PROTEIN"/>
    <property type="match status" value="1"/>
</dbReference>
<keyword evidence="4" id="KW-1185">Reference proteome</keyword>
<dbReference type="GO" id="GO:0003676">
    <property type="term" value="F:nucleic acid binding"/>
    <property type="evidence" value="ECO:0007669"/>
    <property type="project" value="InterPro"/>
</dbReference>
<name>A0AAV8FC64_9POAL</name>
<evidence type="ECO:0000259" key="2">
    <source>
        <dbReference type="PROSITE" id="PS50126"/>
    </source>
</evidence>
<dbReference type="EMBL" id="JAMFTS010000002">
    <property type="protein sequence ID" value="KAJ4788403.1"/>
    <property type="molecule type" value="Genomic_DNA"/>
</dbReference>
<dbReference type="GO" id="GO:0005840">
    <property type="term" value="C:ribosome"/>
    <property type="evidence" value="ECO:0007669"/>
    <property type="project" value="UniProtKB-KW"/>
</dbReference>
<evidence type="ECO:0000256" key="1">
    <source>
        <dbReference type="SAM" id="MobiDB-lite"/>
    </source>
</evidence>
<comment type="caution">
    <text evidence="3">The sequence shown here is derived from an EMBL/GenBank/DDBJ whole genome shotgun (WGS) entry which is preliminary data.</text>
</comment>
<feature type="region of interest" description="Disordered" evidence="1">
    <location>
        <begin position="271"/>
        <end position="319"/>
    </location>
</feature>
<keyword evidence="3" id="KW-0687">Ribonucleoprotein</keyword>
<accession>A0AAV8FC64</accession>
<feature type="compositionally biased region" description="Basic and acidic residues" evidence="1">
    <location>
        <begin position="348"/>
        <end position="358"/>
    </location>
</feature>
<organism evidence="3 4">
    <name type="scientific">Rhynchospora pubera</name>
    <dbReference type="NCBI Taxonomy" id="906938"/>
    <lineage>
        <taxon>Eukaryota</taxon>
        <taxon>Viridiplantae</taxon>
        <taxon>Streptophyta</taxon>
        <taxon>Embryophyta</taxon>
        <taxon>Tracheophyta</taxon>
        <taxon>Spermatophyta</taxon>
        <taxon>Magnoliopsida</taxon>
        <taxon>Liliopsida</taxon>
        <taxon>Poales</taxon>
        <taxon>Cyperaceae</taxon>
        <taxon>Cyperoideae</taxon>
        <taxon>Rhynchosporeae</taxon>
        <taxon>Rhynchospora</taxon>
    </lineage>
</organism>
<dbReference type="AlphaFoldDB" id="A0AAV8FC64"/>
<dbReference type="SMART" id="SM00316">
    <property type="entry name" value="S1"/>
    <property type="match status" value="2"/>
</dbReference>
<feature type="region of interest" description="Disordered" evidence="1">
    <location>
        <begin position="74"/>
        <end position="101"/>
    </location>
</feature>
<dbReference type="SUPFAM" id="SSF50249">
    <property type="entry name" value="Nucleic acid-binding proteins"/>
    <property type="match status" value="1"/>
</dbReference>
<dbReference type="PANTHER" id="PTHR47600:SF1">
    <property type="entry name" value="NUCLEIC ACID-BINDING, OB-FOLD-LIKE PROTEIN"/>
    <property type="match status" value="1"/>
</dbReference>
<dbReference type="PROSITE" id="PS50126">
    <property type="entry name" value="S1"/>
    <property type="match status" value="1"/>
</dbReference>
<evidence type="ECO:0000313" key="3">
    <source>
        <dbReference type="EMBL" id="KAJ4788403.1"/>
    </source>
</evidence>
<dbReference type="InterPro" id="IPR003029">
    <property type="entry name" value="S1_domain"/>
</dbReference>
<reference evidence="3" key="1">
    <citation type="submission" date="2022-08" db="EMBL/GenBank/DDBJ databases">
        <authorList>
            <person name="Marques A."/>
        </authorList>
    </citation>
    <scope>NUCLEOTIDE SEQUENCE</scope>
    <source>
        <strain evidence="3">RhyPub2mFocal</strain>
        <tissue evidence="3">Leaves</tissue>
    </source>
</reference>
<feature type="region of interest" description="Disordered" evidence="1">
    <location>
        <begin position="414"/>
        <end position="441"/>
    </location>
</feature>
<dbReference type="Proteomes" id="UP001140206">
    <property type="component" value="Chromosome 2"/>
</dbReference>
<dbReference type="Pfam" id="PF00575">
    <property type="entry name" value="S1"/>
    <property type="match status" value="1"/>
</dbReference>
<evidence type="ECO:0000313" key="4">
    <source>
        <dbReference type="Proteomes" id="UP001140206"/>
    </source>
</evidence>
<feature type="compositionally biased region" description="Basic and acidic residues" evidence="1">
    <location>
        <begin position="74"/>
        <end position="87"/>
    </location>
</feature>
<dbReference type="Gene3D" id="2.40.50.140">
    <property type="entry name" value="Nucleic acid-binding proteins"/>
    <property type="match status" value="1"/>
</dbReference>
<protein>
    <submittedName>
        <fullName evidence="3">30S ribosomal protein S1</fullName>
    </submittedName>
</protein>